<feature type="non-terminal residue" evidence="1">
    <location>
        <position position="120"/>
    </location>
</feature>
<reference evidence="2" key="1">
    <citation type="submission" date="2017-03" db="EMBL/GenBank/DDBJ databases">
        <title>Phytopthora megakarya and P. palmivora, two closely related causual agents of cacao black pod achieved similar genome size and gene model numbers by different mechanisms.</title>
        <authorList>
            <person name="Ali S."/>
            <person name="Shao J."/>
            <person name="Larry D.J."/>
            <person name="Kronmiller B."/>
            <person name="Shen D."/>
            <person name="Strem M.D."/>
            <person name="Melnick R.L."/>
            <person name="Guiltinan M.J."/>
            <person name="Tyler B.M."/>
            <person name="Meinhardt L.W."/>
            <person name="Bailey B.A."/>
        </authorList>
    </citation>
    <scope>NUCLEOTIDE SEQUENCE [LARGE SCALE GENOMIC DNA]</scope>
    <source>
        <strain evidence="2">zdho120</strain>
    </source>
</reference>
<dbReference type="Proteomes" id="UP000198211">
    <property type="component" value="Unassembled WGS sequence"/>
</dbReference>
<name>A0A225USU8_9STRA</name>
<organism evidence="1 2">
    <name type="scientific">Phytophthora megakarya</name>
    <dbReference type="NCBI Taxonomy" id="4795"/>
    <lineage>
        <taxon>Eukaryota</taxon>
        <taxon>Sar</taxon>
        <taxon>Stramenopiles</taxon>
        <taxon>Oomycota</taxon>
        <taxon>Peronosporomycetes</taxon>
        <taxon>Peronosporales</taxon>
        <taxon>Peronosporaceae</taxon>
        <taxon>Phytophthora</taxon>
    </lineage>
</organism>
<proteinExistence type="predicted"/>
<dbReference type="AlphaFoldDB" id="A0A225USU8"/>
<keyword evidence="2" id="KW-1185">Reference proteome</keyword>
<evidence type="ECO:0000313" key="1">
    <source>
        <dbReference type="EMBL" id="OWY95259.1"/>
    </source>
</evidence>
<dbReference type="EMBL" id="NBNE01013174">
    <property type="protein sequence ID" value="OWY95259.1"/>
    <property type="molecule type" value="Genomic_DNA"/>
</dbReference>
<evidence type="ECO:0000313" key="2">
    <source>
        <dbReference type="Proteomes" id="UP000198211"/>
    </source>
</evidence>
<gene>
    <name evidence="1" type="ORF">PHMEG_00034780</name>
</gene>
<sequence>MQLRDSYALEDVVSAILKVGKRVSSRESSKYSSQKDEKRYGDSLNSYVTINRTHDRSRSEPRSTRVALADATLSDLISELQVRTPQEDVNVYSEEIPTCTDETIGYEQNESDAEYFSQEE</sequence>
<accession>A0A225USU8</accession>
<comment type="caution">
    <text evidence="1">The sequence shown here is derived from an EMBL/GenBank/DDBJ whole genome shotgun (WGS) entry which is preliminary data.</text>
</comment>
<protein>
    <submittedName>
        <fullName evidence="1">Uncharacterized protein</fullName>
    </submittedName>
</protein>